<keyword evidence="2" id="KW-1185">Reference proteome</keyword>
<dbReference type="OrthoDB" id="4369470at2759"/>
<reference evidence="1" key="1">
    <citation type="journal article" date="2014" name="Nat. Commun.">
        <title>Multiple recent horizontal transfers of a large genomic region in cheese making fungi.</title>
        <authorList>
            <person name="Cheeseman K."/>
            <person name="Ropars J."/>
            <person name="Renault P."/>
            <person name="Dupont J."/>
            <person name="Gouzy J."/>
            <person name="Branca A."/>
            <person name="Abraham A.L."/>
            <person name="Ceppi M."/>
            <person name="Conseiller E."/>
            <person name="Debuchy R."/>
            <person name="Malagnac F."/>
            <person name="Goarin A."/>
            <person name="Silar P."/>
            <person name="Lacoste S."/>
            <person name="Sallet E."/>
            <person name="Bensimon A."/>
            <person name="Giraud T."/>
            <person name="Brygoo Y."/>
        </authorList>
    </citation>
    <scope>NUCLEOTIDE SEQUENCE [LARGE SCALE GENOMIC DNA]</scope>
    <source>
        <strain evidence="1">FM164</strain>
    </source>
</reference>
<evidence type="ECO:0000313" key="2">
    <source>
        <dbReference type="Proteomes" id="UP000030686"/>
    </source>
</evidence>
<accession>W6R510</accession>
<sequence length="188" mass="20667">MAEAPLCIQNEIDKNGEWVPPPRGVKLSDEGVYLAVKNMSAVERGERFPVDFDKNGHVRATCIPEDPAPLGWAHDLPMIMVAQGIIPLVGQLHARKLGNLTLKTDANIKNSPAFTVGPVVASKSVVEMSRSIQRQYVTHKPDRGYKMEYNLDTAVDVVSNDHQDMAILLGDCHTGAQSRLPSSRPFKL</sequence>
<dbReference type="Proteomes" id="UP000030686">
    <property type="component" value="Unassembled WGS sequence"/>
</dbReference>
<name>W6R510_PENRF</name>
<dbReference type="STRING" id="1365484.W6R510"/>
<evidence type="ECO:0000313" key="1">
    <source>
        <dbReference type="EMBL" id="CDM36912.1"/>
    </source>
</evidence>
<protein>
    <submittedName>
        <fullName evidence="1">Uncharacterized protein</fullName>
    </submittedName>
</protein>
<dbReference type="AlphaFoldDB" id="W6R510"/>
<dbReference type="EMBL" id="HG792019">
    <property type="protein sequence ID" value="CDM36912.1"/>
    <property type="molecule type" value="Genomic_DNA"/>
</dbReference>
<gene>
    <name evidence="1" type="ORF">PROQFM164_S05g000745</name>
</gene>
<organism evidence="1 2">
    <name type="scientific">Penicillium roqueforti (strain FM164)</name>
    <dbReference type="NCBI Taxonomy" id="1365484"/>
    <lineage>
        <taxon>Eukaryota</taxon>
        <taxon>Fungi</taxon>
        <taxon>Dikarya</taxon>
        <taxon>Ascomycota</taxon>
        <taxon>Pezizomycotina</taxon>
        <taxon>Eurotiomycetes</taxon>
        <taxon>Eurotiomycetidae</taxon>
        <taxon>Eurotiales</taxon>
        <taxon>Aspergillaceae</taxon>
        <taxon>Penicillium</taxon>
    </lineage>
</organism>
<proteinExistence type="predicted"/>